<evidence type="ECO:0000313" key="4">
    <source>
        <dbReference type="Proteomes" id="UP000250434"/>
    </source>
</evidence>
<name>A0A344LD19_9PSEU</name>
<evidence type="ECO:0000259" key="2">
    <source>
        <dbReference type="Pfam" id="PF10615"/>
    </source>
</evidence>
<accession>A0A344LD19</accession>
<dbReference type="Gene3D" id="3.20.180.10">
    <property type="entry name" value="PNP-oxidase-like"/>
    <property type="match status" value="1"/>
</dbReference>
<dbReference type="EMBL" id="CP015163">
    <property type="protein sequence ID" value="AXB45943.1"/>
    <property type="molecule type" value="Genomic_DNA"/>
</dbReference>
<organism evidence="3 4">
    <name type="scientific">Amycolatopsis albispora</name>
    <dbReference type="NCBI Taxonomy" id="1804986"/>
    <lineage>
        <taxon>Bacteria</taxon>
        <taxon>Bacillati</taxon>
        <taxon>Actinomycetota</taxon>
        <taxon>Actinomycetes</taxon>
        <taxon>Pseudonocardiales</taxon>
        <taxon>Pseudonocardiaceae</taxon>
        <taxon>Amycolatopsis</taxon>
    </lineage>
</organism>
<dbReference type="InterPro" id="IPR019595">
    <property type="entry name" value="DUF2470"/>
</dbReference>
<feature type="region of interest" description="Disordered" evidence="1">
    <location>
        <begin position="1"/>
        <end position="20"/>
    </location>
</feature>
<gene>
    <name evidence="3" type="ORF">A4R43_28555</name>
</gene>
<dbReference type="AlphaFoldDB" id="A0A344LD19"/>
<feature type="domain" description="DUF2470" evidence="2">
    <location>
        <begin position="178"/>
        <end position="247"/>
    </location>
</feature>
<protein>
    <recommendedName>
        <fullName evidence="2">DUF2470 domain-containing protein</fullName>
    </recommendedName>
</protein>
<dbReference type="RefSeq" id="WP_113695174.1">
    <property type="nucleotide sequence ID" value="NZ_CP015163.1"/>
</dbReference>
<sequence>MTEPTTTTRRPPAPNPAERAKTIASRDCPATLVPSVDRVEPGEGRVVPVLHHVHASGSVSLLLPDGHPLVEAAAETQRGEFGVMLELADHAPVPLREPIRGLLWITGFLRPLDPPAARARAVAIAADRPDHRLLDVNHGLTMLRLTPASLVLADADGTHSLRPHMFSAATPDPFHDYEARWLQHLETEHADVVEQLGRHLPEELRGGVIRPLGLDRHGLRLRVESPAGDHDVRLAFSQPVDSPPQLAVEIRRLVGCPFFSER</sequence>
<feature type="compositionally biased region" description="Low complexity" evidence="1">
    <location>
        <begin position="1"/>
        <end position="10"/>
    </location>
</feature>
<reference evidence="3 4" key="1">
    <citation type="submission" date="2016-04" db="EMBL/GenBank/DDBJ databases">
        <title>Complete genome sequence and analysis of deep-sea sediment isolate, Amycolatopsis sp. WP1.</title>
        <authorList>
            <person name="Wang H."/>
            <person name="Chen S."/>
            <person name="Wu Q."/>
        </authorList>
    </citation>
    <scope>NUCLEOTIDE SEQUENCE [LARGE SCALE GENOMIC DNA]</scope>
    <source>
        <strain evidence="3 4">WP1</strain>
    </source>
</reference>
<dbReference type="SUPFAM" id="SSF50475">
    <property type="entry name" value="FMN-binding split barrel"/>
    <property type="match status" value="1"/>
</dbReference>
<dbReference type="OrthoDB" id="3381348at2"/>
<dbReference type="Pfam" id="PF10615">
    <property type="entry name" value="DUF2470"/>
    <property type="match status" value="1"/>
</dbReference>
<proteinExistence type="predicted"/>
<dbReference type="InterPro" id="IPR037119">
    <property type="entry name" value="Haem_oxidase_HugZ-like_sf"/>
</dbReference>
<evidence type="ECO:0000313" key="3">
    <source>
        <dbReference type="EMBL" id="AXB45943.1"/>
    </source>
</evidence>
<dbReference type="KEGG" id="aab:A4R43_28555"/>
<evidence type="ECO:0000256" key="1">
    <source>
        <dbReference type="SAM" id="MobiDB-lite"/>
    </source>
</evidence>
<keyword evidence="4" id="KW-1185">Reference proteome</keyword>
<dbReference type="Proteomes" id="UP000250434">
    <property type="component" value="Chromosome"/>
</dbReference>